<accession>A0A6I2UCE4</accession>
<organism evidence="2 3">
    <name type="scientific">Ruthenibacterium lactatiformans</name>
    <dbReference type="NCBI Taxonomy" id="1550024"/>
    <lineage>
        <taxon>Bacteria</taxon>
        <taxon>Bacillati</taxon>
        <taxon>Bacillota</taxon>
        <taxon>Clostridia</taxon>
        <taxon>Eubacteriales</taxon>
        <taxon>Oscillospiraceae</taxon>
        <taxon>Ruthenibacterium</taxon>
    </lineage>
</organism>
<dbReference type="RefSeq" id="WP_083833805.1">
    <property type="nucleotide sequence ID" value="NZ_VUNJ01000048.1"/>
</dbReference>
<gene>
    <name evidence="2" type="ORF">FYJ76_17125</name>
</gene>
<evidence type="ECO:0000313" key="2">
    <source>
        <dbReference type="EMBL" id="MST93629.1"/>
    </source>
</evidence>
<dbReference type="InterPro" id="IPR001584">
    <property type="entry name" value="Integrase_cat-core"/>
</dbReference>
<evidence type="ECO:0000313" key="3">
    <source>
        <dbReference type="Proteomes" id="UP000431913"/>
    </source>
</evidence>
<sequence length="61" mass="7128">MAENFFSILKSECIPLFKPETIREAQTLIDSFITFYTHERIQLNTKAIPHRKADTILSDMI</sequence>
<reference evidence="2 3" key="1">
    <citation type="submission" date="2019-08" db="EMBL/GenBank/DDBJ databases">
        <title>In-depth cultivation of the pig gut microbiome towards novel bacterial diversity and tailored functional studies.</title>
        <authorList>
            <person name="Wylensek D."/>
            <person name="Hitch T.C.A."/>
            <person name="Clavel T."/>
        </authorList>
    </citation>
    <scope>NUCLEOTIDE SEQUENCE [LARGE SCALE GENOMIC DNA]</scope>
    <source>
        <strain evidence="2 3">WCA3-601-WT-6J</strain>
    </source>
</reference>
<comment type="caution">
    <text evidence="2">The sequence shown here is derived from an EMBL/GenBank/DDBJ whole genome shotgun (WGS) entry which is preliminary data.</text>
</comment>
<dbReference type="Proteomes" id="UP000431913">
    <property type="component" value="Unassembled WGS sequence"/>
</dbReference>
<dbReference type="EMBL" id="VUNJ01000048">
    <property type="protein sequence ID" value="MST93629.1"/>
    <property type="molecule type" value="Genomic_DNA"/>
</dbReference>
<feature type="domain" description="Integrase catalytic" evidence="1">
    <location>
        <begin position="3"/>
        <end position="42"/>
    </location>
</feature>
<dbReference type="AlphaFoldDB" id="A0A6I2UCE4"/>
<proteinExistence type="predicted"/>
<dbReference type="Pfam" id="PF13333">
    <property type="entry name" value="rve_2"/>
    <property type="match status" value="1"/>
</dbReference>
<dbReference type="GO" id="GO:0015074">
    <property type="term" value="P:DNA integration"/>
    <property type="evidence" value="ECO:0007669"/>
    <property type="project" value="InterPro"/>
</dbReference>
<name>A0A6I2UCE4_9FIRM</name>
<protein>
    <submittedName>
        <fullName evidence="2">IS3 family transposase</fullName>
    </submittedName>
</protein>
<evidence type="ECO:0000259" key="1">
    <source>
        <dbReference type="Pfam" id="PF13333"/>
    </source>
</evidence>